<organism evidence="2 3">
    <name type="scientific">Actinomyces massiliensis F0489</name>
    <dbReference type="NCBI Taxonomy" id="1125718"/>
    <lineage>
        <taxon>Bacteria</taxon>
        <taxon>Bacillati</taxon>
        <taxon>Actinomycetota</taxon>
        <taxon>Actinomycetes</taxon>
        <taxon>Actinomycetales</taxon>
        <taxon>Actinomycetaceae</taxon>
        <taxon>Actinomyces</taxon>
    </lineage>
</organism>
<dbReference type="EMBL" id="AKFT01000079">
    <property type="protein sequence ID" value="EJF46108.1"/>
    <property type="molecule type" value="Genomic_DNA"/>
</dbReference>
<comment type="caution">
    <text evidence="2">The sequence shown here is derived from an EMBL/GenBank/DDBJ whole genome shotgun (WGS) entry which is preliminary data.</text>
</comment>
<proteinExistence type="predicted"/>
<evidence type="ECO:0000313" key="2">
    <source>
        <dbReference type="EMBL" id="EJF46108.1"/>
    </source>
</evidence>
<dbReference type="Pfam" id="PF03136">
    <property type="entry name" value="Pup_ligase"/>
    <property type="match status" value="1"/>
</dbReference>
<protein>
    <submittedName>
        <fullName evidence="2">Pup-ligase protein</fullName>
    </submittedName>
</protein>
<dbReference type="Proteomes" id="UP000002941">
    <property type="component" value="Unassembled WGS sequence"/>
</dbReference>
<dbReference type="InterPro" id="IPR004347">
    <property type="entry name" value="Pup_ligase/deamidase"/>
</dbReference>
<dbReference type="GO" id="GO:0010498">
    <property type="term" value="P:proteasomal protein catabolic process"/>
    <property type="evidence" value="ECO:0007669"/>
    <property type="project" value="InterPro"/>
</dbReference>
<evidence type="ECO:0000256" key="1">
    <source>
        <dbReference type="SAM" id="MobiDB-lite"/>
    </source>
</evidence>
<dbReference type="OrthoDB" id="3247499at2"/>
<dbReference type="AlphaFoldDB" id="J1HKP4"/>
<dbReference type="eggNOG" id="COG0638">
    <property type="taxonomic scope" value="Bacteria"/>
</dbReference>
<dbReference type="GO" id="GO:0016874">
    <property type="term" value="F:ligase activity"/>
    <property type="evidence" value="ECO:0007669"/>
    <property type="project" value="UniProtKB-KW"/>
</dbReference>
<reference evidence="2 3" key="1">
    <citation type="submission" date="2012-05" db="EMBL/GenBank/DDBJ databases">
        <authorList>
            <person name="Harkins D.M."/>
            <person name="Madupu R."/>
            <person name="Durkin A.S."/>
            <person name="Torralba M."/>
            <person name="Methe B."/>
            <person name="Sutton G.G."/>
            <person name="Nelson K.E."/>
        </authorList>
    </citation>
    <scope>NUCLEOTIDE SEQUENCE [LARGE SCALE GENOMIC DNA]</scope>
    <source>
        <strain evidence="2 3">F0489</strain>
    </source>
</reference>
<dbReference type="PANTHER" id="PTHR42307:SF2">
    <property type="entry name" value="PUP DEAMIDASE_DEPUPYLASE"/>
    <property type="match status" value="1"/>
</dbReference>
<dbReference type="GO" id="GO:0070490">
    <property type="term" value="P:protein pupylation"/>
    <property type="evidence" value="ECO:0007669"/>
    <property type="project" value="TreeGrafter"/>
</dbReference>
<dbReference type="RefSeq" id="WP_008730968.1">
    <property type="nucleotide sequence ID" value="NZ_AKFT01000079.1"/>
</dbReference>
<feature type="region of interest" description="Disordered" evidence="1">
    <location>
        <begin position="167"/>
        <end position="200"/>
    </location>
</feature>
<keyword evidence="2" id="KW-0436">Ligase</keyword>
<keyword evidence="3" id="KW-1185">Reference proteome</keyword>
<dbReference type="PANTHER" id="PTHR42307">
    <property type="entry name" value="PUP DEAMIDASE/DEPUPYLASE"/>
    <property type="match status" value="1"/>
</dbReference>
<name>J1HKP4_9ACTO</name>
<evidence type="ECO:0000313" key="3">
    <source>
        <dbReference type="Proteomes" id="UP000002941"/>
    </source>
</evidence>
<dbReference type="PATRIC" id="fig|1125718.3.peg.1095"/>
<dbReference type="GO" id="GO:0019941">
    <property type="term" value="P:modification-dependent protein catabolic process"/>
    <property type="evidence" value="ECO:0007669"/>
    <property type="project" value="InterPro"/>
</dbReference>
<sequence>MSPAPAGRLHRAVGIETEYGVTSAHVAAGLDGAPLSVEEAVQEVFRDVSSPPSGTHRFTTSGARLYIDIGMHPEYAGPECVWATDAVAQDLAGDAVLASMTRAANARLESRGVRIHLLKSNTDAWGSTFGCHENYQVTRDAPLPLGGLVGLLAARQILAGTGSLACGRGGQADAGSRTDDGGTGAPDTPGPPLDHPLGPMLYSARADHIHGAASADPTHERAFVNTRDEPHADASRWRRLHVVAGDSAVSPWTTAIKIVVMDAALTLVERGEWDMAECELADPARAVHAWNREPNAACERVGGRSSITCPELLELALERLTGRLSSKTDALTASVLDLAERGARALRSGCPQLVATELDWAIKHRVLARVAERAASGWRDPRVRRAELAYHDLSADSGLRGALTSAGLMKPLVSPQEVEAARIGPPCGTRAGLRGRVVAACERTGRVASIGWAHVRLDNPPRPQIDLPDPTQTEDADVEALLAEIDALGPA</sequence>
<gene>
    <name evidence="2" type="ORF">HMPREF1318_1774</name>
</gene>
<accession>J1HKP4</accession>
<dbReference type="GO" id="GO:0005524">
    <property type="term" value="F:ATP binding"/>
    <property type="evidence" value="ECO:0007669"/>
    <property type="project" value="TreeGrafter"/>
</dbReference>